<dbReference type="OrthoDB" id="9792687at2"/>
<evidence type="ECO:0000259" key="2">
    <source>
        <dbReference type="Pfam" id="PF18818"/>
    </source>
</evidence>
<keyword evidence="4" id="KW-1185">Reference proteome</keyword>
<dbReference type="InterPro" id="IPR017113">
    <property type="entry name" value="Antirestriction_ArdC"/>
</dbReference>
<accession>A0A1S9P8V8</accession>
<dbReference type="InterPro" id="IPR041459">
    <property type="entry name" value="MPTase-PolyVal"/>
</dbReference>
<name>A0A1S9P8V8_9SPHI</name>
<sequence>MTSIVNETKSSTKYKDIYQTVTDTIIEQLENGVIPWQQSWSESGYTPPLNLPSNQVTGNYYRGINIVLLWSAAIKNKFPTSEWASFKQWQSKNEFVRKGEKGNLVVYYDTIEKEKDGEVEKIPFLKASYVFNRCQLSSYEQPKAEEQIFNPYLIEQINEVDTFLENTKAIIETHDGGACYKIQDDKILVPFPESFHPTATCSATEGFYSTVLHELVHWSGAKHRLDRTKGKKFGDQNYAVEELVAEFGAAFLCAGFGINTVEKGDHAGYIDHWLKVLKENNRFLITAASEASKATDYLRDLQPE</sequence>
<reference evidence="3 4" key="1">
    <citation type="submission" date="2016-07" db="EMBL/GenBank/DDBJ databases">
        <title>Genomic analysis of zinc-resistant bacterium Mucilaginibacter pedocola TBZ30.</title>
        <authorList>
            <person name="Huang J."/>
            <person name="Tang J."/>
        </authorList>
    </citation>
    <scope>NUCLEOTIDE SEQUENCE [LARGE SCALE GENOMIC DNA]</scope>
    <source>
        <strain evidence="3 4">TBZ30</strain>
    </source>
</reference>
<feature type="domain" description="Polyvalent protein metallopeptidase" evidence="2">
    <location>
        <begin position="159"/>
        <end position="289"/>
    </location>
</feature>
<dbReference type="Pfam" id="PF18818">
    <property type="entry name" value="MPTase-PolyVal"/>
    <property type="match status" value="1"/>
</dbReference>
<protein>
    <recommendedName>
        <fullName evidence="5">DUF1738 domain-containing protein</fullName>
    </recommendedName>
</protein>
<feature type="domain" description="N-terminal" evidence="1">
    <location>
        <begin position="15"/>
        <end position="131"/>
    </location>
</feature>
<organism evidence="3 4">
    <name type="scientific">Mucilaginibacter pedocola</name>
    <dbReference type="NCBI Taxonomy" id="1792845"/>
    <lineage>
        <taxon>Bacteria</taxon>
        <taxon>Pseudomonadati</taxon>
        <taxon>Bacteroidota</taxon>
        <taxon>Sphingobacteriia</taxon>
        <taxon>Sphingobacteriales</taxon>
        <taxon>Sphingobacteriaceae</taxon>
        <taxon>Mucilaginibacter</taxon>
    </lineage>
</organism>
<dbReference type="AlphaFoldDB" id="A0A1S9P8V8"/>
<dbReference type="GO" id="GO:0003697">
    <property type="term" value="F:single-stranded DNA binding"/>
    <property type="evidence" value="ECO:0007669"/>
    <property type="project" value="InterPro"/>
</dbReference>
<dbReference type="InterPro" id="IPR013610">
    <property type="entry name" value="ArdC_N"/>
</dbReference>
<dbReference type="RefSeq" id="WP_078350700.1">
    <property type="nucleotide sequence ID" value="NZ_MBTF01000036.1"/>
</dbReference>
<dbReference type="STRING" id="1792845.BC343_14995"/>
<dbReference type="Pfam" id="PF08401">
    <property type="entry name" value="ArdcN"/>
    <property type="match status" value="1"/>
</dbReference>
<dbReference type="PIRSF" id="PIRSF037112">
    <property type="entry name" value="Antirestriction_ArdC"/>
    <property type="match status" value="1"/>
</dbReference>
<evidence type="ECO:0008006" key="5">
    <source>
        <dbReference type="Google" id="ProtNLM"/>
    </source>
</evidence>
<evidence type="ECO:0000313" key="4">
    <source>
        <dbReference type="Proteomes" id="UP000189739"/>
    </source>
</evidence>
<evidence type="ECO:0000313" key="3">
    <source>
        <dbReference type="EMBL" id="OOQ57403.1"/>
    </source>
</evidence>
<dbReference type="EMBL" id="MBTF01000036">
    <property type="protein sequence ID" value="OOQ57403.1"/>
    <property type="molecule type" value="Genomic_DNA"/>
</dbReference>
<comment type="caution">
    <text evidence="3">The sequence shown here is derived from an EMBL/GenBank/DDBJ whole genome shotgun (WGS) entry which is preliminary data.</text>
</comment>
<dbReference type="Proteomes" id="UP000189739">
    <property type="component" value="Unassembled WGS sequence"/>
</dbReference>
<proteinExistence type="predicted"/>
<evidence type="ECO:0000259" key="1">
    <source>
        <dbReference type="Pfam" id="PF08401"/>
    </source>
</evidence>
<gene>
    <name evidence="3" type="ORF">BC343_14995</name>
</gene>